<evidence type="ECO:0000313" key="2">
    <source>
        <dbReference type="EMBL" id="MBB6147178.1"/>
    </source>
</evidence>
<evidence type="ECO:0000313" key="3">
    <source>
        <dbReference type="Proteomes" id="UP000538666"/>
    </source>
</evidence>
<protein>
    <submittedName>
        <fullName evidence="2">Transposase</fullName>
    </submittedName>
</protein>
<dbReference type="RefSeq" id="WP_221302554.1">
    <property type="nucleotide sequence ID" value="NZ_JACHEK010000013.1"/>
</dbReference>
<accession>A0A841K9F1</accession>
<organism evidence="2 3">
    <name type="scientific">Silvibacterium bohemicum</name>
    <dbReference type="NCBI Taxonomy" id="1577686"/>
    <lineage>
        <taxon>Bacteria</taxon>
        <taxon>Pseudomonadati</taxon>
        <taxon>Acidobacteriota</taxon>
        <taxon>Terriglobia</taxon>
        <taxon>Terriglobales</taxon>
        <taxon>Acidobacteriaceae</taxon>
        <taxon>Silvibacterium</taxon>
    </lineage>
</organism>
<gene>
    <name evidence="2" type="ORF">HNQ77_005172</name>
</gene>
<feature type="region of interest" description="Disordered" evidence="1">
    <location>
        <begin position="23"/>
        <end position="43"/>
    </location>
</feature>
<name>A0A841K9F1_9BACT</name>
<dbReference type="Proteomes" id="UP000538666">
    <property type="component" value="Unassembled WGS sequence"/>
</dbReference>
<comment type="caution">
    <text evidence="2">The sequence shown here is derived from an EMBL/GenBank/DDBJ whole genome shotgun (WGS) entry which is preliminary data.</text>
</comment>
<dbReference type="EMBL" id="JACHEK010000013">
    <property type="protein sequence ID" value="MBB6147178.1"/>
    <property type="molecule type" value="Genomic_DNA"/>
</dbReference>
<keyword evidence="3" id="KW-1185">Reference proteome</keyword>
<proteinExistence type="predicted"/>
<dbReference type="AlphaFoldDB" id="A0A841K9F1"/>
<sequence length="43" mass="5094">MSKKRFELLNDAQWVLIDPLLPEPKRRKDKGGRPWASNRDCLD</sequence>
<reference evidence="2 3" key="1">
    <citation type="submission" date="2020-08" db="EMBL/GenBank/DDBJ databases">
        <title>Genomic Encyclopedia of Type Strains, Phase IV (KMG-IV): sequencing the most valuable type-strain genomes for metagenomic binning, comparative biology and taxonomic classification.</title>
        <authorList>
            <person name="Goeker M."/>
        </authorList>
    </citation>
    <scope>NUCLEOTIDE SEQUENCE [LARGE SCALE GENOMIC DNA]</scope>
    <source>
        <strain evidence="2 3">DSM 103733</strain>
    </source>
</reference>
<evidence type="ECO:0000256" key="1">
    <source>
        <dbReference type="SAM" id="MobiDB-lite"/>
    </source>
</evidence>